<dbReference type="HOGENOM" id="CLU_888077_0_0_10"/>
<gene>
    <name evidence="1" type="ORF">Mucpa_0990</name>
</gene>
<dbReference type="PROSITE" id="PS51257">
    <property type="entry name" value="PROKAR_LIPOPROTEIN"/>
    <property type="match status" value="1"/>
</dbReference>
<protein>
    <submittedName>
        <fullName evidence="1">Uncharacterized protein</fullName>
    </submittedName>
</protein>
<keyword evidence="2" id="KW-1185">Reference proteome</keyword>
<proteinExistence type="predicted"/>
<sequence>MKPLNLPYLIKALAFFVIVFVFQSCGPGDPGVWKNNQINSGRHQDFRKLNDELFAALKANKSADVENMMSKELLDNGDNKRLIELLSNQCQLGSYHMLDECYIINYKPTDTHVVKTTALDGNKYTLRCRALTEEMYIAFMIPKTTGDKWVISAVYCNYDYGWKLNKLDLQQYTCNGKTAPQLFKQAKDEYEKGYLIDATNSMDQAGKCNNPSIVWEYPQDAEMRKFYRQLVNEANTKYKLPLAVSQVSTKPQIFRITNQTNDAGVFPAIYYLSRIKLSDTTGLRKENESIKKVIGQVFPGIDKNNKYIFFSAFNQKPQGSQIVPFVDMTAKF</sequence>
<dbReference type="OrthoDB" id="1113095at2"/>
<evidence type="ECO:0000313" key="2">
    <source>
        <dbReference type="Proteomes" id="UP000002774"/>
    </source>
</evidence>
<dbReference type="RefSeq" id="WP_008504822.1">
    <property type="nucleotide sequence ID" value="NZ_CM001403.1"/>
</dbReference>
<reference evidence="1" key="1">
    <citation type="submission" date="2011-09" db="EMBL/GenBank/DDBJ databases">
        <title>The permanent draft genome of Mucilaginibacter paludis DSM 18603.</title>
        <authorList>
            <consortium name="US DOE Joint Genome Institute (JGI-PGF)"/>
            <person name="Lucas S."/>
            <person name="Han J."/>
            <person name="Lapidus A."/>
            <person name="Bruce D."/>
            <person name="Goodwin L."/>
            <person name="Pitluck S."/>
            <person name="Peters L."/>
            <person name="Kyrpides N."/>
            <person name="Mavromatis K."/>
            <person name="Ivanova N."/>
            <person name="Mikhailova N."/>
            <person name="Held B."/>
            <person name="Detter J.C."/>
            <person name="Tapia R."/>
            <person name="Han C."/>
            <person name="Land M."/>
            <person name="Hauser L."/>
            <person name="Markowitz V."/>
            <person name="Cheng J.-F."/>
            <person name="Hugenholtz P."/>
            <person name="Woyke T."/>
            <person name="Wu D."/>
            <person name="Tindall B."/>
            <person name="Brambilla E."/>
            <person name="Klenk H.-P."/>
            <person name="Eisen J.A."/>
        </authorList>
    </citation>
    <scope>NUCLEOTIDE SEQUENCE [LARGE SCALE GENOMIC DNA]</scope>
    <source>
        <strain evidence="1">DSM 18603</strain>
    </source>
</reference>
<evidence type="ECO:0000313" key="1">
    <source>
        <dbReference type="EMBL" id="EHQ25164.1"/>
    </source>
</evidence>
<dbReference type="STRING" id="714943.Mucpa_0990"/>
<accession>H1YCZ3</accession>
<name>H1YCZ3_9SPHI</name>
<dbReference type="AlphaFoldDB" id="H1YCZ3"/>
<dbReference type="eggNOG" id="ENOG5032XJH">
    <property type="taxonomic scope" value="Bacteria"/>
</dbReference>
<dbReference type="Proteomes" id="UP000002774">
    <property type="component" value="Chromosome"/>
</dbReference>
<dbReference type="EMBL" id="CM001403">
    <property type="protein sequence ID" value="EHQ25164.1"/>
    <property type="molecule type" value="Genomic_DNA"/>
</dbReference>
<organism evidence="1 2">
    <name type="scientific">Mucilaginibacter paludis DSM 18603</name>
    <dbReference type="NCBI Taxonomy" id="714943"/>
    <lineage>
        <taxon>Bacteria</taxon>
        <taxon>Pseudomonadati</taxon>
        <taxon>Bacteroidota</taxon>
        <taxon>Sphingobacteriia</taxon>
        <taxon>Sphingobacteriales</taxon>
        <taxon>Sphingobacteriaceae</taxon>
        <taxon>Mucilaginibacter</taxon>
    </lineage>
</organism>